<keyword evidence="2" id="KW-1185">Reference proteome</keyword>
<name>A0A9X0ASZ6_9HELO</name>
<dbReference type="Proteomes" id="UP001152300">
    <property type="component" value="Unassembled WGS sequence"/>
</dbReference>
<evidence type="ECO:0000313" key="2">
    <source>
        <dbReference type="Proteomes" id="UP001152300"/>
    </source>
</evidence>
<reference evidence="1" key="1">
    <citation type="submission" date="2022-11" db="EMBL/GenBank/DDBJ databases">
        <title>Genome Resource of Sclerotinia nivalis Strain SnTB1, a Plant Pathogen Isolated from American Ginseng.</title>
        <authorList>
            <person name="Fan S."/>
        </authorList>
    </citation>
    <scope>NUCLEOTIDE SEQUENCE</scope>
    <source>
        <strain evidence="1">SnTB1</strain>
    </source>
</reference>
<dbReference type="AlphaFoldDB" id="A0A9X0ASZ6"/>
<proteinExistence type="predicted"/>
<sequence>MNYSDDGGEPDDFYRDYQSFQQKKRPARSSIRYSCGLIINLAPRAEEPAEPLFPAHGPFVSPFLGALVLGLEKHEISSSCRISSCLEIIISLAFAWHFDNTSRQCDQHGGTCSRQCENGGDEKPPLPYQSSYYVLLYVPQKEIWMYPSICSMFCHDIPEFHESFSLDPQISQGPNSRL</sequence>
<evidence type="ECO:0000313" key="1">
    <source>
        <dbReference type="EMBL" id="KAJ8068185.1"/>
    </source>
</evidence>
<protein>
    <submittedName>
        <fullName evidence="1">Uncharacterized protein</fullName>
    </submittedName>
</protein>
<comment type="caution">
    <text evidence="1">The sequence shown here is derived from an EMBL/GenBank/DDBJ whole genome shotgun (WGS) entry which is preliminary data.</text>
</comment>
<accession>A0A9X0ASZ6</accession>
<gene>
    <name evidence="1" type="ORF">OCU04_003755</name>
</gene>
<organism evidence="1 2">
    <name type="scientific">Sclerotinia nivalis</name>
    <dbReference type="NCBI Taxonomy" id="352851"/>
    <lineage>
        <taxon>Eukaryota</taxon>
        <taxon>Fungi</taxon>
        <taxon>Dikarya</taxon>
        <taxon>Ascomycota</taxon>
        <taxon>Pezizomycotina</taxon>
        <taxon>Leotiomycetes</taxon>
        <taxon>Helotiales</taxon>
        <taxon>Sclerotiniaceae</taxon>
        <taxon>Sclerotinia</taxon>
    </lineage>
</organism>
<dbReference type="EMBL" id="JAPEIS010000003">
    <property type="protein sequence ID" value="KAJ8068185.1"/>
    <property type="molecule type" value="Genomic_DNA"/>
</dbReference>